<protein>
    <submittedName>
        <fullName evidence="1">Uncharacterized protein</fullName>
    </submittedName>
</protein>
<evidence type="ECO:0000313" key="2">
    <source>
        <dbReference type="Proteomes" id="UP000251960"/>
    </source>
</evidence>
<dbReference type="EMBL" id="NCVQ01000003">
    <property type="protein sequence ID" value="PWZ38292.1"/>
    <property type="molecule type" value="Genomic_DNA"/>
</dbReference>
<name>A0A3L6FTV9_MAIZE</name>
<comment type="caution">
    <text evidence="1">The sequence shown here is derived from an EMBL/GenBank/DDBJ whole genome shotgun (WGS) entry which is preliminary data.</text>
</comment>
<reference evidence="1 2" key="1">
    <citation type="journal article" date="2018" name="Nat. Genet.">
        <title>Extensive intraspecific gene order and gene structural variations between Mo17 and other maize genomes.</title>
        <authorList>
            <person name="Sun S."/>
            <person name="Zhou Y."/>
            <person name="Chen J."/>
            <person name="Shi J."/>
            <person name="Zhao H."/>
            <person name="Zhao H."/>
            <person name="Song W."/>
            <person name="Zhang M."/>
            <person name="Cui Y."/>
            <person name="Dong X."/>
            <person name="Liu H."/>
            <person name="Ma X."/>
            <person name="Jiao Y."/>
            <person name="Wang B."/>
            <person name="Wei X."/>
            <person name="Stein J.C."/>
            <person name="Glaubitz J.C."/>
            <person name="Lu F."/>
            <person name="Yu G."/>
            <person name="Liang C."/>
            <person name="Fengler K."/>
            <person name="Li B."/>
            <person name="Rafalski A."/>
            <person name="Schnable P.S."/>
            <person name="Ware D.H."/>
            <person name="Buckler E.S."/>
            <person name="Lai J."/>
        </authorList>
    </citation>
    <scope>NUCLEOTIDE SEQUENCE [LARGE SCALE GENOMIC DNA]</scope>
    <source>
        <strain evidence="2">cv. Missouri 17</strain>
        <tissue evidence="1">Seedling</tissue>
    </source>
</reference>
<evidence type="ECO:0000313" key="1">
    <source>
        <dbReference type="EMBL" id="PWZ38292.1"/>
    </source>
</evidence>
<dbReference type="AlphaFoldDB" id="A0A3L6FTV9"/>
<proteinExistence type="predicted"/>
<dbReference type="Proteomes" id="UP000251960">
    <property type="component" value="Chromosome 2"/>
</dbReference>
<accession>A0A3L6FTV9</accession>
<sequence length="58" mass="6190">MERKGVVLPVAGVGNPGRKKLLLGEGRWLGDFSAPCTGKKRAVRVGERRKKAVAAGNF</sequence>
<organism evidence="1 2">
    <name type="scientific">Zea mays</name>
    <name type="common">Maize</name>
    <dbReference type="NCBI Taxonomy" id="4577"/>
    <lineage>
        <taxon>Eukaryota</taxon>
        <taxon>Viridiplantae</taxon>
        <taxon>Streptophyta</taxon>
        <taxon>Embryophyta</taxon>
        <taxon>Tracheophyta</taxon>
        <taxon>Spermatophyta</taxon>
        <taxon>Magnoliopsida</taxon>
        <taxon>Liliopsida</taxon>
        <taxon>Poales</taxon>
        <taxon>Poaceae</taxon>
        <taxon>PACMAD clade</taxon>
        <taxon>Panicoideae</taxon>
        <taxon>Andropogonodae</taxon>
        <taxon>Andropogoneae</taxon>
        <taxon>Tripsacinae</taxon>
        <taxon>Zea</taxon>
    </lineage>
</organism>
<gene>
    <name evidence="1" type="ORF">Zm00014a_040067</name>
</gene>